<name>A0A814H975_9BILA</name>
<keyword evidence="3" id="KW-1185">Reference proteome</keyword>
<feature type="non-terminal residue" evidence="1">
    <location>
        <position position="14"/>
    </location>
</feature>
<evidence type="ECO:0000313" key="2">
    <source>
        <dbReference type="EMBL" id="CAF3777829.1"/>
    </source>
</evidence>
<organism evidence="1 3">
    <name type="scientific">Didymodactylos carnosus</name>
    <dbReference type="NCBI Taxonomy" id="1234261"/>
    <lineage>
        <taxon>Eukaryota</taxon>
        <taxon>Metazoa</taxon>
        <taxon>Spiralia</taxon>
        <taxon>Gnathifera</taxon>
        <taxon>Rotifera</taxon>
        <taxon>Eurotatoria</taxon>
        <taxon>Bdelloidea</taxon>
        <taxon>Philodinida</taxon>
        <taxon>Philodinidae</taxon>
        <taxon>Didymodactylos</taxon>
    </lineage>
</organism>
<dbReference type="EMBL" id="CAJOBC010003323">
    <property type="protein sequence ID" value="CAF3777829.1"/>
    <property type="molecule type" value="Genomic_DNA"/>
</dbReference>
<dbReference type="Proteomes" id="UP000663829">
    <property type="component" value="Unassembled WGS sequence"/>
</dbReference>
<dbReference type="EMBL" id="CAJNOQ010003323">
    <property type="protein sequence ID" value="CAF1006584.1"/>
    <property type="molecule type" value="Genomic_DNA"/>
</dbReference>
<proteinExistence type="predicted"/>
<reference evidence="1" key="1">
    <citation type="submission" date="2021-02" db="EMBL/GenBank/DDBJ databases">
        <authorList>
            <person name="Nowell W R."/>
        </authorList>
    </citation>
    <scope>NUCLEOTIDE SEQUENCE</scope>
</reference>
<accession>A0A814H975</accession>
<evidence type="ECO:0000313" key="3">
    <source>
        <dbReference type="Proteomes" id="UP000663829"/>
    </source>
</evidence>
<evidence type="ECO:0000313" key="1">
    <source>
        <dbReference type="EMBL" id="CAF1006584.1"/>
    </source>
</evidence>
<dbReference type="Proteomes" id="UP000681722">
    <property type="component" value="Unassembled WGS sequence"/>
</dbReference>
<sequence>MQKRAFGCYICSTV</sequence>
<gene>
    <name evidence="1" type="ORF">GPM918_LOCUS14040</name>
    <name evidence="2" type="ORF">SRO942_LOCUS14040</name>
</gene>
<protein>
    <submittedName>
        <fullName evidence="1">Uncharacterized protein</fullName>
    </submittedName>
</protein>
<comment type="caution">
    <text evidence="1">The sequence shown here is derived from an EMBL/GenBank/DDBJ whole genome shotgun (WGS) entry which is preliminary data.</text>
</comment>